<dbReference type="InterPro" id="IPR001926">
    <property type="entry name" value="TrpB-like_PALP"/>
</dbReference>
<dbReference type="GO" id="GO:0004122">
    <property type="term" value="F:cystathionine beta-synthase activity"/>
    <property type="evidence" value="ECO:0007669"/>
    <property type="project" value="UniProtKB-EC"/>
</dbReference>
<organism evidence="9 10">
    <name type="scientific">Naematelia encephala</name>
    <dbReference type="NCBI Taxonomy" id="71784"/>
    <lineage>
        <taxon>Eukaryota</taxon>
        <taxon>Fungi</taxon>
        <taxon>Dikarya</taxon>
        <taxon>Basidiomycota</taxon>
        <taxon>Agaricomycotina</taxon>
        <taxon>Tremellomycetes</taxon>
        <taxon>Tremellales</taxon>
        <taxon>Naemateliaceae</taxon>
        <taxon>Naematelia</taxon>
    </lineage>
</organism>
<dbReference type="FunFam" id="3.40.50.1100:FF:000118">
    <property type="entry name" value="Related to CYS4-cystathionine beta-synthase"/>
    <property type="match status" value="1"/>
</dbReference>
<dbReference type="PROSITE" id="PS00901">
    <property type="entry name" value="CYS_SYNTHASE"/>
    <property type="match status" value="1"/>
</dbReference>
<sequence>MSTLAASSKDVDAHTSGGVDGGTSKHHWQGVLSSALDAVGHTPLIHLERIQEEEGLECNLLAKCEFFSAGGSVKDRIAKRMVEHAEKDGTLVPGKSVVVEPTSGNTGIGLALACALKGYQCIITLPAKMSLEKEVMLRALGAEIVRTPTEAAWDSPESHIGIAKSLRKAIPNAVILDQYSNPNNPLAHYYGTYEEIMYSLETSSLPRKDITLLAAGAGTGGTITGIARAIRDVEMRALSSGKDISRTTVLAIDPEGSILGGGEPGNYQVEGIGYDFFPEVLDPNPPVVDEWIKTNDTEAFAMTKRIIRTEGLFVGGSSGSALSGALRYLKSPAGSRIASDKSANVLVILPDGVRNYMSKPWFLDIKADESHETLRVKIRNALGRDLGDV</sequence>
<dbReference type="Pfam" id="PF00291">
    <property type="entry name" value="PALP"/>
    <property type="match status" value="1"/>
</dbReference>
<evidence type="ECO:0000256" key="6">
    <source>
        <dbReference type="ARBA" id="ARBA00047490"/>
    </source>
</evidence>
<dbReference type="EMBL" id="MCFC01000126">
    <property type="protein sequence ID" value="ORY20757.1"/>
    <property type="molecule type" value="Genomic_DNA"/>
</dbReference>
<dbReference type="EC" id="4.2.1.22" evidence="4"/>
<reference evidence="9 10" key="1">
    <citation type="submission" date="2016-07" db="EMBL/GenBank/DDBJ databases">
        <title>Pervasive Adenine N6-methylation of Active Genes in Fungi.</title>
        <authorList>
            <consortium name="DOE Joint Genome Institute"/>
            <person name="Mondo S.J."/>
            <person name="Dannebaum R.O."/>
            <person name="Kuo R.C."/>
            <person name="Labutti K."/>
            <person name="Haridas S."/>
            <person name="Kuo A."/>
            <person name="Salamov A."/>
            <person name="Ahrendt S.R."/>
            <person name="Lipzen A."/>
            <person name="Sullivan W."/>
            <person name="Andreopoulos W.B."/>
            <person name="Clum A."/>
            <person name="Lindquist E."/>
            <person name="Daum C."/>
            <person name="Ramamoorthy G.K."/>
            <person name="Gryganskyi A."/>
            <person name="Culley D."/>
            <person name="Magnuson J.K."/>
            <person name="James T.Y."/>
            <person name="O'Malley M.A."/>
            <person name="Stajich J.E."/>
            <person name="Spatafora J.W."/>
            <person name="Visel A."/>
            <person name="Grigoriev I.V."/>
        </authorList>
    </citation>
    <scope>NUCLEOTIDE SEQUENCE [LARGE SCALE GENOMIC DNA]</scope>
    <source>
        <strain evidence="9 10">68-887.2</strain>
    </source>
</reference>
<evidence type="ECO:0000313" key="9">
    <source>
        <dbReference type="EMBL" id="ORY20757.1"/>
    </source>
</evidence>
<dbReference type="AlphaFoldDB" id="A0A1Y2AEQ9"/>
<dbReference type="STRING" id="71784.A0A1Y2AEQ9"/>
<feature type="domain" description="Tryptophan synthase beta chain-like PALP" evidence="8">
    <location>
        <begin position="37"/>
        <end position="349"/>
    </location>
</feature>
<evidence type="ECO:0000256" key="7">
    <source>
        <dbReference type="SAM" id="MobiDB-lite"/>
    </source>
</evidence>
<keyword evidence="10" id="KW-1185">Reference proteome</keyword>
<name>A0A1Y2AEQ9_9TREE</name>
<comment type="pathway">
    <text evidence="2">Amino-acid biosynthesis; L-cysteine biosynthesis; L-cysteine from L-homocysteine and L-serine: step 1/2.</text>
</comment>
<dbReference type="FunFam" id="3.40.50.1100:FF:000003">
    <property type="entry name" value="Cystathionine beta-synthase"/>
    <property type="match status" value="1"/>
</dbReference>
<dbReference type="OrthoDB" id="10259545at2759"/>
<comment type="caution">
    <text evidence="9">The sequence shown here is derived from an EMBL/GenBank/DDBJ whole genome shotgun (WGS) entry which is preliminary data.</text>
</comment>
<dbReference type="InterPro" id="IPR050214">
    <property type="entry name" value="Cys_Synth/Cystath_Beta-Synth"/>
</dbReference>
<dbReference type="Gene3D" id="3.40.50.1100">
    <property type="match status" value="2"/>
</dbReference>
<dbReference type="InterPro" id="IPR001216">
    <property type="entry name" value="P-phosphate_BS"/>
</dbReference>
<comment type="catalytic activity">
    <reaction evidence="6">
        <text>L-homocysteine + L-serine = L,L-cystathionine + H2O</text>
        <dbReference type="Rhea" id="RHEA:10112"/>
        <dbReference type="ChEBI" id="CHEBI:15377"/>
        <dbReference type="ChEBI" id="CHEBI:33384"/>
        <dbReference type="ChEBI" id="CHEBI:58161"/>
        <dbReference type="ChEBI" id="CHEBI:58199"/>
        <dbReference type="EC" id="4.2.1.22"/>
    </reaction>
</comment>
<dbReference type="InParanoid" id="A0A1Y2AEQ9"/>
<dbReference type="PANTHER" id="PTHR10314">
    <property type="entry name" value="CYSTATHIONINE BETA-SYNTHASE"/>
    <property type="match status" value="1"/>
</dbReference>
<feature type="non-terminal residue" evidence="9">
    <location>
        <position position="389"/>
    </location>
</feature>
<evidence type="ECO:0000256" key="2">
    <source>
        <dbReference type="ARBA" id="ARBA00005003"/>
    </source>
</evidence>
<evidence type="ECO:0000256" key="1">
    <source>
        <dbReference type="ARBA" id="ARBA00001933"/>
    </source>
</evidence>
<proteinExistence type="inferred from homology"/>
<comment type="cofactor">
    <cofactor evidence="1">
        <name>pyridoxal 5'-phosphate</name>
        <dbReference type="ChEBI" id="CHEBI:597326"/>
    </cofactor>
</comment>
<evidence type="ECO:0000259" key="8">
    <source>
        <dbReference type="Pfam" id="PF00291"/>
    </source>
</evidence>
<protein>
    <recommendedName>
        <fullName evidence="4">cystathionine beta-synthase</fullName>
        <ecNumber evidence="4">4.2.1.22</ecNumber>
    </recommendedName>
</protein>
<evidence type="ECO:0000313" key="10">
    <source>
        <dbReference type="Proteomes" id="UP000193986"/>
    </source>
</evidence>
<evidence type="ECO:0000256" key="4">
    <source>
        <dbReference type="ARBA" id="ARBA00012041"/>
    </source>
</evidence>
<keyword evidence="5" id="KW-0663">Pyridoxal phosphate</keyword>
<dbReference type="CDD" id="cd01561">
    <property type="entry name" value="CBS_like"/>
    <property type="match status" value="1"/>
</dbReference>
<dbReference type="SUPFAM" id="SSF53686">
    <property type="entry name" value="Tryptophan synthase beta subunit-like PLP-dependent enzymes"/>
    <property type="match status" value="1"/>
</dbReference>
<feature type="region of interest" description="Disordered" evidence="7">
    <location>
        <begin position="1"/>
        <end position="24"/>
    </location>
</feature>
<dbReference type="Proteomes" id="UP000193986">
    <property type="component" value="Unassembled WGS sequence"/>
</dbReference>
<dbReference type="GO" id="GO:0006535">
    <property type="term" value="P:cysteine biosynthetic process from serine"/>
    <property type="evidence" value="ECO:0007669"/>
    <property type="project" value="InterPro"/>
</dbReference>
<accession>A0A1Y2AEQ9</accession>
<evidence type="ECO:0000256" key="3">
    <source>
        <dbReference type="ARBA" id="ARBA00007103"/>
    </source>
</evidence>
<gene>
    <name evidence="9" type="ORF">BCR39DRAFT_474886</name>
</gene>
<evidence type="ECO:0000256" key="5">
    <source>
        <dbReference type="ARBA" id="ARBA00022898"/>
    </source>
</evidence>
<comment type="similarity">
    <text evidence="3">Belongs to the cysteine synthase/cystathionine beta-synthase family.</text>
</comment>
<dbReference type="InterPro" id="IPR036052">
    <property type="entry name" value="TrpB-like_PALP_sf"/>
</dbReference>